<evidence type="ECO:0000256" key="1">
    <source>
        <dbReference type="ARBA" id="ARBA00022741"/>
    </source>
</evidence>
<dbReference type="EMBL" id="DRDR01000072">
    <property type="protein sequence ID" value="HDL60139.1"/>
    <property type="molecule type" value="Genomic_DNA"/>
</dbReference>
<dbReference type="Pfam" id="PF18297">
    <property type="entry name" value="NFACT-R_2"/>
    <property type="match status" value="1"/>
</dbReference>
<evidence type="ECO:0000259" key="4">
    <source>
        <dbReference type="Pfam" id="PF18297"/>
    </source>
</evidence>
<reference evidence="5" key="1">
    <citation type="journal article" date="2020" name="mSystems">
        <title>Genome- and Community-Level Interaction Insights into Carbon Utilization and Element Cycling Functions of Hydrothermarchaeota in Hydrothermal Sediment.</title>
        <authorList>
            <person name="Zhou Z."/>
            <person name="Liu Y."/>
            <person name="Xu W."/>
            <person name="Pan J."/>
            <person name="Luo Z.H."/>
            <person name="Li M."/>
        </authorList>
    </citation>
    <scope>NUCLEOTIDE SEQUENCE [LARGE SCALE GENOMIC DNA]</scope>
    <source>
        <strain evidence="5">HyVt-28</strain>
    </source>
</reference>
<evidence type="ECO:0000313" key="5">
    <source>
        <dbReference type="EMBL" id="HDL60139.1"/>
    </source>
</evidence>
<keyword evidence="1" id="KW-0547">Nucleotide-binding</keyword>
<feature type="domain" description="Thil AANH" evidence="3">
    <location>
        <begin position="6"/>
        <end position="151"/>
    </location>
</feature>
<proteinExistence type="predicted"/>
<accession>A0A7V0LUB2</accession>
<dbReference type="SUPFAM" id="SSF52402">
    <property type="entry name" value="Adenine nucleotide alpha hydrolases-like"/>
    <property type="match status" value="1"/>
</dbReference>
<evidence type="ECO:0008006" key="6">
    <source>
        <dbReference type="Google" id="ProtNLM"/>
    </source>
</evidence>
<dbReference type="GO" id="GO:0005524">
    <property type="term" value="F:ATP binding"/>
    <property type="evidence" value="ECO:0007669"/>
    <property type="project" value="UniProtKB-KW"/>
</dbReference>
<dbReference type="AlphaFoldDB" id="A0A7V0LUB2"/>
<dbReference type="InterPro" id="IPR059101">
    <property type="entry name" value="NFACT-R_2"/>
</dbReference>
<gene>
    <name evidence="5" type="ORF">ENH14_01655</name>
</gene>
<dbReference type="GO" id="GO:0004810">
    <property type="term" value="F:CCA tRNA nucleotidyltransferase activity"/>
    <property type="evidence" value="ECO:0007669"/>
    <property type="project" value="InterPro"/>
</dbReference>
<dbReference type="Gene3D" id="3.40.50.620">
    <property type="entry name" value="HUPs"/>
    <property type="match status" value="1"/>
</dbReference>
<name>A0A7V0LUB2_UNCW3</name>
<protein>
    <recommendedName>
        <fullName evidence="6">Thil AANH domain-containing protein</fullName>
    </recommendedName>
</protein>
<comment type="caution">
    <text evidence="5">The sequence shown here is derived from an EMBL/GenBank/DDBJ whole genome shotgun (WGS) entry which is preliminary data.</text>
</comment>
<dbReference type="Pfam" id="PF02568">
    <property type="entry name" value="ThiI"/>
    <property type="match status" value="1"/>
</dbReference>
<organism evidence="5">
    <name type="scientific">candidate division WOR-3 bacterium</name>
    <dbReference type="NCBI Taxonomy" id="2052148"/>
    <lineage>
        <taxon>Bacteria</taxon>
        <taxon>Bacteria division WOR-3</taxon>
    </lineage>
</organism>
<dbReference type="Proteomes" id="UP000886381">
    <property type="component" value="Unassembled WGS sequence"/>
</dbReference>
<dbReference type="InterPro" id="IPR020536">
    <property type="entry name" value="ThiI_AANH"/>
</dbReference>
<feature type="domain" description="NFACT protein RNA binding" evidence="4">
    <location>
        <begin position="231"/>
        <end position="331"/>
    </location>
</feature>
<sequence length="333" mass="37838">MKEKIKAVALFSGGLDSTLAAKIMEQHGIDVIAVHFITPFCGKVNLEDCKEPQDTIAKEAGLKIVHELILKEYLEIVKHPKFGYGKNMNPCIDCKILFLKRVWQLGQELGAHFIITGEVLDQRPMSQRMEAIKLIEEEAGVSGLVVRPLCGKFLPPTIPEEKGWIEREWLLNIRGRSRKRQLELAQKLGIKNFTQPAGGCLLTDPTFSIRLRELMEHEGLDLIYVNLLKLGRHFRLADNIRLVVGRNQVENSHLRQFKDDFVFIEPLNTKGPDALLSKEASSEDLGLALKIVARYCDDSTNVIFKTRFSKDKSQEITVEEPLPPQEVERYRIG</sequence>
<evidence type="ECO:0000256" key="2">
    <source>
        <dbReference type="ARBA" id="ARBA00022840"/>
    </source>
</evidence>
<dbReference type="InterPro" id="IPR014729">
    <property type="entry name" value="Rossmann-like_a/b/a_fold"/>
</dbReference>
<dbReference type="PANTHER" id="PTHR11933">
    <property type="entry name" value="TRNA 5-METHYLAMINOMETHYL-2-THIOURIDYLATE -METHYLTRANSFERASE"/>
    <property type="match status" value="1"/>
</dbReference>
<evidence type="ECO:0000259" key="3">
    <source>
        <dbReference type="Pfam" id="PF02568"/>
    </source>
</evidence>
<keyword evidence="2" id="KW-0067">ATP-binding</keyword>
<dbReference type="PANTHER" id="PTHR11933:SF6">
    <property type="entry name" value="THIL AANH DOMAIN-CONTAINING PROTEIN"/>
    <property type="match status" value="1"/>
</dbReference>